<dbReference type="GO" id="GO:0008967">
    <property type="term" value="F:phosphoglycolate phosphatase activity"/>
    <property type="evidence" value="ECO:0007669"/>
    <property type="project" value="UniProtKB-UniRule"/>
</dbReference>
<evidence type="ECO:0000256" key="11">
    <source>
        <dbReference type="ARBA" id="ARBA00023277"/>
    </source>
</evidence>
<dbReference type="InterPro" id="IPR041492">
    <property type="entry name" value="HAD_2"/>
</dbReference>
<dbReference type="InterPro" id="IPR036412">
    <property type="entry name" value="HAD-like_sf"/>
</dbReference>
<dbReference type="FunFam" id="3.40.50.1000:FF:000022">
    <property type="entry name" value="Phosphoglycolate phosphatase"/>
    <property type="match status" value="1"/>
</dbReference>
<sequence>MPLHAVLFDLDGTLVDSVPDLAYAVNAMRVDLGMAPLREDVIATYVGKGVENLVHRALAASMDEATEHERFPEALASFRHAYHMINGEKTRIFDGVIEGLQAMRAQGLKLAVVTNKAAEFTGPLLKNIGLHAFFDVVVSGDTVDRKKPDPMPMLYACEQLGVAPADALVIGDSMNDASSGRAAGCTVLLVPYGYNEGRDIRSIEADGIVASIKEAAEWTASRTASAATGSEPLPLTMH</sequence>
<dbReference type="HAMAP" id="MF_00495">
    <property type="entry name" value="GPH_hydrolase_bact"/>
    <property type="match status" value="1"/>
</dbReference>
<comment type="pathway">
    <text evidence="3 13">Organic acid metabolism; glycolate biosynthesis; glycolate from 2-phosphoglycolate: step 1/1.</text>
</comment>
<feature type="binding site" evidence="13">
    <location>
        <position position="11"/>
    </location>
    <ligand>
        <name>Mg(2+)</name>
        <dbReference type="ChEBI" id="CHEBI:18420"/>
    </ligand>
</feature>
<dbReference type="InterPro" id="IPR050155">
    <property type="entry name" value="HAD-like_hydrolase_sf"/>
</dbReference>
<keyword evidence="11 13" id="KW-0119">Carbohydrate metabolism</keyword>
<comment type="cofactor">
    <cofactor evidence="2 13">
        <name>Mg(2+)</name>
        <dbReference type="ChEBI" id="CHEBI:18420"/>
    </cofactor>
</comment>
<evidence type="ECO:0000256" key="9">
    <source>
        <dbReference type="ARBA" id="ARBA00022801"/>
    </source>
</evidence>
<proteinExistence type="inferred from homology"/>
<organism evidence="14 15">
    <name type="scientific">Pigmentiphaga litoralis</name>
    <dbReference type="NCBI Taxonomy" id="516702"/>
    <lineage>
        <taxon>Bacteria</taxon>
        <taxon>Pseudomonadati</taxon>
        <taxon>Pseudomonadota</taxon>
        <taxon>Betaproteobacteria</taxon>
        <taxon>Burkholderiales</taxon>
        <taxon>Alcaligenaceae</taxon>
        <taxon>Pigmentiphaga</taxon>
    </lineage>
</organism>
<dbReference type="NCBIfam" id="TIGR01549">
    <property type="entry name" value="HAD-SF-IA-v1"/>
    <property type="match status" value="1"/>
</dbReference>
<evidence type="ECO:0000256" key="12">
    <source>
        <dbReference type="ARBA" id="ARBA00059247"/>
    </source>
</evidence>
<dbReference type="GO" id="GO:0005829">
    <property type="term" value="C:cytosol"/>
    <property type="evidence" value="ECO:0007669"/>
    <property type="project" value="TreeGrafter"/>
</dbReference>
<gene>
    <name evidence="14" type="ORF">FHW18_001226</name>
</gene>
<evidence type="ECO:0000256" key="2">
    <source>
        <dbReference type="ARBA" id="ARBA00001946"/>
    </source>
</evidence>
<keyword evidence="15" id="KW-1185">Reference proteome</keyword>
<comment type="function">
    <text evidence="12 13">Specifically catalyzes the dephosphorylation of 2-phosphoglycolate. Is involved in the dissimilation of the intracellular 2-phosphoglycolate formed during the DNA repair of 3'-phosphoglycolate ends, a major class of DNA lesions induced by oxidative stress.</text>
</comment>
<dbReference type="CDD" id="cd16417">
    <property type="entry name" value="HAD_PGPase"/>
    <property type="match status" value="1"/>
</dbReference>
<keyword evidence="9 13" id="KW-0378">Hydrolase</keyword>
<dbReference type="SFLD" id="SFLDS00003">
    <property type="entry name" value="Haloacid_Dehalogenase"/>
    <property type="match status" value="1"/>
</dbReference>
<dbReference type="InterPro" id="IPR023214">
    <property type="entry name" value="HAD_sf"/>
</dbReference>
<comment type="catalytic activity">
    <reaction evidence="1 13">
        <text>2-phosphoglycolate + H2O = glycolate + phosphate</text>
        <dbReference type="Rhea" id="RHEA:14369"/>
        <dbReference type="ChEBI" id="CHEBI:15377"/>
        <dbReference type="ChEBI" id="CHEBI:29805"/>
        <dbReference type="ChEBI" id="CHEBI:43474"/>
        <dbReference type="ChEBI" id="CHEBI:58033"/>
        <dbReference type="EC" id="3.1.3.18"/>
    </reaction>
</comment>
<feature type="active site" description="Nucleophile" evidence="13">
    <location>
        <position position="9"/>
    </location>
</feature>
<evidence type="ECO:0000313" key="15">
    <source>
        <dbReference type="Proteomes" id="UP000542125"/>
    </source>
</evidence>
<keyword evidence="8 13" id="KW-0479">Metal-binding</keyword>
<evidence type="ECO:0000256" key="5">
    <source>
        <dbReference type="ARBA" id="ARBA00011233"/>
    </source>
</evidence>
<dbReference type="SUPFAM" id="SSF56784">
    <property type="entry name" value="HAD-like"/>
    <property type="match status" value="1"/>
</dbReference>
<evidence type="ECO:0000256" key="1">
    <source>
        <dbReference type="ARBA" id="ARBA00000830"/>
    </source>
</evidence>
<comment type="similarity">
    <text evidence="4 13">Belongs to the HAD-like hydrolase superfamily. CbbY/CbbZ/Gph/YieH family.</text>
</comment>
<evidence type="ECO:0000256" key="4">
    <source>
        <dbReference type="ARBA" id="ARBA00006171"/>
    </source>
</evidence>
<dbReference type="PANTHER" id="PTHR43434">
    <property type="entry name" value="PHOSPHOGLYCOLATE PHOSPHATASE"/>
    <property type="match status" value="1"/>
</dbReference>
<comment type="subunit">
    <text evidence="5">Homotrimer.</text>
</comment>
<evidence type="ECO:0000256" key="7">
    <source>
        <dbReference type="ARBA" id="ARBA00022567"/>
    </source>
</evidence>
<dbReference type="PANTHER" id="PTHR43434:SF23">
    <property type="entry name" value="PHOSPHOGLYCOLATE PHOSPHATASE"/>
    <property type="match status" value="1"/>
</dbReference>
<dbReference type="AlphaFoldDB" id="A0A7Y9ISD7"/>
<dbReference type="GO" id="GO:0006281">
    <property type="term" value="P:DNA repair"/>
    <property type="evidence" value="ECO:0007669"/>
    <property type="project" value="TreeGrafter"/>
</dbReference>
<feature type="binding site" evidence="13">
    <location>
        <position position="172"/>
    </location>
    <ligand>
        <name>Mg(2+)</name>
        <dbReference type="ChEBI" id="CHEBI:18420"/>
    </ligand>
</feature>
<evidence type="ECO:0000256" key="6">
    <source>
        <dbReference type="ARBA" id="ARBA00013078"/>
    </source>
</evidence>
<comment type="caution">
    <text evidence="14">The sequence shown here is derived from an EMBL/GenBank/DDBJ whole genome shotgun (WGS) entry which is preliminary data.</text>
</comment>
<dbReference type="InterPro" id="IPR023198">
    <property type="entry name" value="PGP-like_dom2"/>
</dbReference>
<dbReference type="GO" id="GO:0019253">
    <property type="term" value="P:reductive pentose-phosphate cycle"/>
    <property type="evidence" value="ECO:0007669"/>
    <property type="project" value="UniProtKB-KW"/>
</dbReference>
<dbReference type="SFLD" id="SFLDG01129">
    <property type="entry name" value="C1.5:_HAD__Beta-PGM__Phosphata"/>
    <property type="match status" value="1"/>
</dbReference>
<accession>A0A7Y9ISD7</accession>
<dbReference type="GO" id="GO:0046872">
    <property type="term" value="F:metal ion binding"/>
    <property type="evidence" value="ECO:0007669"/>
    <property type="project" value="UniProtKB-KW"/>
</dbReference>
<dbReference type="GO" id="GO:0046295">
    <property type="term" value="P:glycolate biosynthetic process"/>
    <property type="evidence" value="ECO:0007669"/>
    <property type="project" value="UniProtKB-UniRule"/>
</dbReference>
<dbReference type="Gene3D" id="1.10.150.240">
    <property type="entry name" value="Putative phosphatase, domain 2"/>
    <property type="match status" value="1"/>
</dbReference>
<reference evidence="14 15" key="1">
    <citation type="submission" date="2020-07" db="EMBL/GenBank/DDBJ databases">
        <title>Genomic Encyclopedia of Type Strains, Phase IV (KMG-V): Genome sequencing to study the core and pangenomes of soil and plant-associated prokaryotes.</title>
        <authorList>
            <person name="Whitman W."/>
        </authorList>
    </citation>
    <scope>NUCLEOTIDE SEQUENCE [LARGE SCALE GENOMIC DNA]</scope>
    <source>
        <strain evidence="14 15">SAS40</strain>
    </source>
</reference>
<dbReference type="InterPro" id="IPR006439">
    <property type="entry name" value="HAD-SF_hydro_IA"/>
</dbReference>
<evidence type="ECO:0000256" key="8">
    <source>
        <dbReference type="ARBA" id="ARBA00022723"/>
    </source>
</evidence>
<name>A0A7Y9ISD7_9BURK</name>
<dbReference type="InterPro" id="IPR037512">
    <property type="entry name" value="PGPase_prok"/>
</dbReference>
<protein>
    <recommendedName>
        <fullName evidence="6 13">Phosphoglycolate phosphatase</fullName>
        <shortName evidence="13">PGP</shortName>
        <shortName evidence="13">PGPase</shortName>
        <ecNumber evidence="6 13">3.1.3.18</ecNumber>
    </recommendedName>
</protein>
<feature type="binding site" evidence="13">
    <location>
        <position position="9"/>
    </location>
    <ligand>
        <name>Mg(2+)</name>
        <dbReference type="ChEBI" id="CHEBI:18420"/>
    </ligand>
</feature>
<evidence type="ECO:0000256" key="3">
    <source>
        <dbReference type="ARBA" id="ARBA00004818"/>
    </source>
</evidence>
<keyword evidence="7" id="KW-0113">Calvin cycle</keyword>
<dbReference type="SFLD" id="SFLDG01135">
    <property type="entry name" value="C1.5.6:_HAD__Beta-PGM__Phospha"/>
    <property type="match status" value="1"/>
</dbReference>
<dbReference type="EC" id="3.1.3.18" evidence="6 13"/>
<evidence type="ECO:0000313" key="14">
    <source>
        <dbReference type="EMBL" id="NYE81955.1"/>
    </source>
</evidence>
<dbReference type="RefSeq" id="WP_179584388.1">
    <property type="nucleotide sequence ID" value="NZ_JACBYR010000001.1"/>
</dbReference>
<dbReference type="EMBL" id="JACBYR010000001">
    <property type="protein sequence ID" value="NYE81955.1"/>
    <property type="molecule type" value="Genomic_DNA"/>
</dbReference>
<dbReference type="Proteomes" id="UP000542125">
    <property type="component" value="Unassembled WGS sequence"/>
</dbReference>
<dbReference type="NCBIfam" id="NF009695">
    <property type="entry name" value="PRK13222.1-2"/>
    <property type="match status" value="1"/>
</dbReference>
<evidence type="ECO:0000256" key="10">
    <source>
        <dbReference type="ARBA" id="ARBA00022842"/>
    </source>
</evidence>
<dbReference type="UniPathway" id="UPA00865">
    <property type="reaction ID" value="UER00834"/>
</dbReference>
<dbReference type="Pfam" id="PF13419">
    <property type="entry name" value="HAD_2"/>
    <property type="match status" value="1"/>
</dbReference>
<dbReference type="Gene3D" id="3.40.50.1000">
    <property type="entry name" value="HAD superfamily/HAD-like"/>
    <property type="match status" value="1"/>
</dbReference>
<dbReference type="NCBIfam" id="TIGR01449">
    <property type="entry name" value="PGP_bact"/>
    <property type="match status" value="1"/>
</dbReference>
<keyword evidence="10 13" id="KW-0460">Magnesium</keyword>
<evidence type="ECO:0000256" key="13">
    <source>
        <dbReference type="HAMAP-Rule" id="MF_00495"/>
    </source>
</evidence>
<dbReference type="NCBIfam" id="TIGR01509">
    <property type="entry name" value="HAD-SF-IA-v3"/>
    <property type="match status" value="1"/>
</dbReference>